<dbReference type="Pfam" id="PF01288">
    <property type="entry name" value="HPPK"/>
    <property type="match status" value="1"/>
</dbReference>
<dbReference type="InterPro" id="IPR035907">
    <property type="entry name" value="Hppk_sf"/>
</dbReference>
<evidence type="ECO:0000256" key="9">
    <source>
        <dbReference type="ARBA" id="ARBA00022909"/>
    </source>
</evidence>
<dbReference type="PANTHER" id="PTHR43071">
    <property type="entry name" value="2-AMINO-4-HYDROXY-6-HYDROXYMETHYLDIHYDROPTERIDINE PYROPHOSPHOKINASE"/>
    <property type="match status" value="1"/>
</dbReference>
<dbReference type="PANTHER" id="PTHR43071:SF1">
    <property type="entry name" value="2-AMINO-4-HYDROXY-6-HYDROXYMETHYLDIHYDROPTERIDINE PYROPHOSPHOKINASE"/>
    <property type="match status" value="1"/>
</dbReference>
<comment type="caution">
    <text evidence="14">The sequence shown here is derived from an EMBL/GenBank/DDBJ whole genome shotgun (WGS) entry which is preliminary data.</text>
</comment>
<evidence type="ECO:0000256" key="5">
    <source>
        <dbReference type="ARBA" id="ARBA00022679"/>
    </source>
</evidence>
<keyword evidence="9" id="KW-0289">Folate biosynthesis</keyword>
<evidence type="ECO:0000256" key="11">
    <source>
        <dbReference type="ARBA" id="ARBA00029766"/>
    </source>
</evidence>
<dbReference type="SUPFAM" id="SSF55083">
    <property type="entry name" value="6-hydroxymethyl-7,8-dihydropterin pyrophosphokinase, HPPK"/>
    <property type="match status" value="1"/>
</dbReference>
<keyword evidence="7" id="KW-0418">Kinase</keyword>
<comment type="function">
    <text evidence="10">Catalyzes the transfer of pyrophosphate from adenosine triphosphate (ATP) to 6-hydroxymethyl-7,8-dihydropterin, an enzymatic step in folate biosynthesis pathway.</text>
</comment>
<protein>
    <recommendedName>
        <fullName evidence="4">2-amino-4-hydroxy-6-hydroxymethyldihydropteridine pyrophosphokinase</fullName>
        <ecNumber evidence="3">2.7.6.3</ecNumber>
    </recommendedName>
    <alternativeName>
        <fullName evidence="11">6-hydroxymethyl-7,8-dihydropterin pyrophosphokinase</fullName>
    </alternativeName>
    <alternativeName>
        <fullName evidence="12">7,8-dihydro-6-hydroxymethylpterin-pyrophosphokinase</fullName>
    </alternativeName>
</protein>
<sequence length="166" mass="18392">MRGYLSSTYLIALGSNRRHCLYGRPRQIVRAAMEELAALGTVIARSPIIATAPMGAAQRRFANAAAVLDSEYDPPALLAALKRMERQFGRRPGRRWGDRVLDLDIVLWSGGNWEGRGLTIPHPEFRGRAFVLGPSRAIAPGWRDPISNLSLAHLNARLTSPRTLLR</sequence>
<evidence type="ECO:0000256" key="8">
    <source>
        <dbReference type="ARBA" id="ARBA00022840"/>
    </source>
</evidence>
<evidence type="ECO:0000256" key="1">
    <source>
        <dbReference type="ARBA" id="ARBA00005051"/>
    </source>
</evidence>
<evidence type="ECO:0000313" key="14">
    <source>
        <dbReference type="EMBL" id="MBD2842849.1"/>
    </source>
</evidence>
<evidence type="ECO:0000256" key="6">
    <source>
        <dbReference type="ARBA" id="ARBA00022741"/>
    </source>
</evidence>
<dbReference type="CDD" id="cd00483">
    <property type="entry name" value="HPPK"/>
    <property type="match status" value="1"/>
</dbReference>
<dbReference type="NCBIfam" id="TIGR01498">
    <property type="entry name" value="folK"/>
    <property type="match status" value="1"/>
</dbReference>
<evidence type="ECO:0000313" key="15">
    <source>
        <dbReference type="Proteomes" id="UP000635384"/>
    </source>
</evidence>
<organism evidence="14 15">
    <name type="scientific">Erythrobacter rubeus</name>
    <dbReference type="NCBI Taxonomy" id="2760803"/>
    <lineage>
        <taxon>Bacteria</taxon>
        <taxon>Pseudomonadati</taxon>
        <taxon>Pseudomonadota</taxon>
        <taxon>Alphaproteobacteria</taxon>
        <taxon>Sphingomonadales</taxon>
        <taxon>Erythrobacteraceae</taxon>
        <taxon>Erythrobacter/Porphyrobacter group</taxon>
        <taxon>Erythrobacter</taxon>
    </lineage>
</organism>
<dbReference type="InterPro" id="IPR000550">
    <property type="entry name" value="Hppk"/>
</dbReference>
<keyword evidence="5 14" id="KW-0808">Transferase</keyword>
<evidence type="ECO:0000256" key="4">
    <source>
        <dbReference type="ARBA" id="ARBA00016218"/>
    </source>
</evidence>
<keyword evidence="8" id="KW-0067">ATP-binding</keyword>
<evidence type="ECO:0000256" key="7">
    <source>
        <dbReference type="ARBA" id="ARBA00022777"/>
    </source>
</evidence>
<keyword evidence="6" id="KW-0547">Nucleotide-binding</keyword>
<evidence type="ECO:0000259" key="13">
    <source>
        <dbReference type="Pfam" id="PF01288"/>
    </source>
</evidence>
<evidence type="ECO:0000256" key="10">
    <source>
        <dbReference type="ARBA" id="ARBA00029409"/>
    </source>
</evidence>
<keyword evidence="15" id="KW-1185">Reference proteome</keyword>
<evidence type="ECO:0000256" key="12">
    <source>
        <dbReference type="ARBA" id="ARBA00033413"/>
    </source>
</evidence>
<name>A0ABR8KSA9_9SPHN</name>
<dbReference type="Proteomes" id="UP000635384">
    <property type="component" value="Unassembled WGS sequence"/>
</dbReference>
<comment type="pathway">
    <text evidence="1">Cofactor biosynthesis; tetrahydrofolate biosynthesis; 2-amino-4-hydroxy-6-hydroxymethyl-7,8-dihydropteridine diphosphate from 7,8-dihydroneopterin triphosphate: step 4/4.</text>
</comment>
<reference evidence="14 15" key="1">
    <citation type="submission" date="2020-09" db="EMBL/GenBank/DDBJ databases">
        <authorList>
            <person name="Yoon J.-W."/>
        </authorList>
    </citation>
    <scope>NUCLEOTIDE SEQUENCE [LARGE SCALE GENOMIC DNA]</scope>
    <source>
        <strain evidence="14 15">KMU-140</strain>
    </source>
</reference>
<evidence type="ECO:0000256" key="2">
    <source>
        <dbReference type="ARBA" id="ARBA00005810"/>
    </source>
</evidence>
<dbReference type="GO" id="GO:0003848">
    <property type="term" value="F:2-amino-4-hydroxy-6-hydroxymethyldihydropteridine diphosphokinase activity"/>
    <property type="evidence" value="ECO:0007669"/>
    <property type="project" value="UniProtKB-EC"/>
</dbReference>
<proteinExistence type="inferred from homology"/>
<comment type="similarity">
    <text evidence="2">Belongs to the HPPK family.</text>
</comment>
<dbReference type="Gene3D" id="3.30.70.560">
    <property type="entry name" value="7,8-Dihydro-6-hydroxymethylpterin-pyrophosphokinase HPPK"/>
    <property type="match status" value="1"/>
</dbReference>
<evidence type="ECO:0000256" key="3">
    <source>
        <dbReference type="ARBA" id="ARBA00013253"/>
    </source>
</evidence>
<dbReference type="EMBL" id="JACXLC010000001">
    <property type="protein sequence ID" value="MBD2842849.1"/>
    <property type="molecule type" value="Genomic_DNA"/>
</dbReference>
<feature type="domain" description="7,8-dihydro-6-hydroxymethylpterin-pyrophosphokinase" evidence="13">
    <location>
        <begin position="11"/>
        <end position="140"/>
    </location>
</feature>
<dbReference type="EC" id="2.7.6.3" evidence="3"/>
<gene>
    <name evidence="14" type="primary">folK</name>
    <name evidence="14" type="ORF">IB285_11360</name>
</gene>
<accession>A0ABR8KSA9</accession>